<gene>
    <name evidence="5" type="ORF">JKIAZH3_G9905</name>
</gene>
<dbReference type="InterPro" id="IPR001878">
    <property type="entry name" value="Znf_CCHC"/>
</dbReference>
<reference evidence="5" key="1">
    <citation type="submission" date="2020-10" db="EMBL/GenBank/DDBJ databases">
        <authorList>
            <person name="Sedaghatjoo S."/>
        </authorList>
    </citation>
    <scope>NUCLEOTIDE SEQUENCE</scope>
    <source>
        <strain evidence="5">AZH3</strain>
    </source>
</reference>
<name>A0ABN7J1S8_9BASI</name>
<feature type="region of interest" description="Disordered" evidence="3">
    <location>
        <begin position="1"/>
        <end position="32"/>
    </location>
</feature>
<evidence type="ECO:0000313" key="5">
    <source>
        <dbReference type="EMBL" id="CAD6947098.1"/>
    </source>
</evidence>
<feature type="compositionally biased region" description="Polar residues" evidence="3">
    <location>
        <begin position="1"/>
        <end position="10"/>
    </location>
</feature>
<sequence length="123" mass="12879">RSPASRSGGQQAPRGSKPGGAKSSPNSSSPFPYKCWDCEKKGHTKAECPYAEQFAALRKKANPQQTQDTAAAASDAFSGSAPPVLAPVVVDTADFDFDYAFIAASPDSVGKNDFILDTAASRH</sequence>
<dbReference type="PROSITE" id="PS50158">
    <property type="entry name" value="ZF_CCHC"/>
    <property type="match status" value="1"/>
</dbReference>
<feature type="non-terminal residue" evidence="5">
    <location>
        <position position="123"/>
    </location>
</feature>
<accession>A0ABN7J1S8</accession>
<feature type="region of interest" description="Disordered" evidence="3">
    <location>
        <begin position="59"/>
        <end position="80"/>
    </location>
</feature>
<organism evidence="5 6">
    <name type="scientific">Tilletia caries</name>
    <name type="common">wheat bunt fungus</name>
    <dbReference type="NCBI Taxonomy" id="13290"/>
    <lineage>
        <taxon>Eukaryota</taxon>
        <taxon>Fungi</taxon>
        <taxon>Dikarya</taxon>
        <taxon>Basidiomycota</taxon>
        <taxon>Ustilaginomycotina</taxon>
        <taxon>Exobasidiomycetes</taxon>
        <taxon>Tilletiales</taxon>
        <taxon>Tilletiaceae</taxon>
        <taxon>Tilletia</taxon>
    </lineage>
</organism>
<dbReference type="EMBL" id="CAJHJG010005033">
    <property type="protein sequence ID" value="CAD6947098.1"/>
    <property type="molecule type" value="Genomic_DNA"/>
</dbReference>
<feature type="compositionally biased region" description="Low complexity" evidence="3">
    <location>
        <begin position="62"/>
        <end position="80"/>
    </location>
</feature>
<evidence type="ECO:0000256" key="2">
    <source>
        <dbReference type="PROSITE-ProRule" id="PRU00047"/>
    </source>
</evidence>
<dbReference type="Proteomes" id="UP000836402">
    <property type="component" value="Unassembled WGS sequence"/>
</dbReference>
<keyword evidence="2" id="KW-0479">Metal-binding</keyword>
<dbReference type="SUPFAM" id="SSF57756">
    <property type="entry name" value="Retrovirus zinc finger-like domains"/>
    <property type="match status" value="1"/>
</dbReference>
<feature type="non-terminal residue" evidence="5">
    <location>
        <position position="1"/>
    </location>
</feature>
<evidence type="ECO:0000256" key="1">
    <source>
        <dbReference type="ARBA" id="ARBA00022664"/>
    </source>
</evidence>
<evidence type="ECO:0000313" key="6">
    <source>
        <dbReference type="Proteomes" id="UP000836402"/>
    </source>
</evidence>
<keyword evidence="2" id="KW-0862">Zinc</keyword>
<evidence type="ECO:0000256" key="3">
    <source>
        <dbReference type="SAM" id="MobiDB-lite"/>
    </source>
</evidence>
<evidence type="ECO:0000259" key="4">
    <source>
        <dbReference type="PROSITE" id="PS50158"/>
    </source>
</evidence>
<comment type="caution">
    <text evidence="5">The sequence shown here is derived from an EMBL/GenBank/DDBJ whole genome shotgun (WGS) entry which is preliminary data.</text>
</comment>
<keyword evidence="1" id="KW-0507">mRNA processing</keyword>
<protein>
    <recommendedName>
        <fullName evidence="4">CCHC-type domain-containing protein</fullName>
    </recommendedName>
</protein>
<keyword evidence="2" id="KW-0863">Zinc-finger</keyword>
<keyword evidence="6" id="KW-1185">Reference proteome</keyword>
<dbReference type="InterPro" id="IPR036875">
    <property type="entry name" value="Znf_CCHC_sf"/>
</dbReference>
<feature type="domain" description="CCHC-type" evidence="4">
    <location>
        <begin position="34"/>
        <end position="49"/>
    </location>
</feature>
<proteinExistence type="predicted"/>